<dbReference type="InterPro" id="IPR041421">
    <property type="entry name" value="Ubl4_C_TUGS"/>
</dbReference>
<organism evidence="4 5">
    <name type="scientific">Magallana gigas</name>
    <name type="common">Pacific oyster</name>
    <name type="synonym">Crassostrea gigas</name>
    <dbReference type="NCBI Taxonomy" id="29159"/>
    <lineage>
        <taxon>Eukaryota</taxon>
        <taxon>Metazoa</taxon>
        <taxon>Spiralia</taxon>
        <taxon>Lophotrochozoa</taxon>
        <taxon>Mollusca</taxon>
        <taxon>Bivalvia</taxon>
        <taxon>Autobranchia</taxon>
        <taxon>Pteriomorphia</taxon>
        <taxon>Ostreida</taxon>
        <taxon>Ostreoidea</taxon>
        <taxon>Ostreidae</taxon>
        <taxon>Magallana</taxon>
    </lineage>
</organism>
<keyword evidence="2" id="KW-0963">Cytoplasm</keyword>
<dbReference type="InterPro" id="IPR029071">
    <property type="entry name" value="Ubiquitin-like_domsf"/>
</dbReference>
<dbReference type="GO" id="GO:0051087">
    <property type="term" value="F:protein-folding chaperone binding"/>
    <property type="evidence" value="ECO:0007669"/>
    <property type="project" value="TreeGrafter"/>
</dbReference>
<keyword evidence="5" id="KW-1185">Reference proteome</keyword>
<dbReference type="PROSITE" id="PS50053">
    <property type="entry name" value="UBIQUITIN_2"/>
    <property type="match status" value="1"/>
</dbReference>
<dbReference type="PANTHER" id="PTHR46555">
    <property type="entry name" value="UBIQUITIN-LIKE PROTEIN 4A"/>
    <property type="match status" value="1"/>
</dbReference>
<dbReference type="EnsemblMetazoa" id="G29555.5">
    <property type="protein sequence ID" value="G29555.5:cds"/>
    <property type="gene ID" value="G29555"/>
</dbReference>
<reference evidence="4" key="1">
    <citation type="submission" date="2022-08" db="UniProtKB">
        <authorList>
            <consortium name="EnsemblMetazoa"/>
        </authorList>
    </citation>
    <scope>IDENTIFICATION</scope>
    <source>
        <strain evidence="4">05x7-T-G4-1.051#20</strain>
    </source>
</reference>
<dbReference type="EnsemblMetazoa" id="G29555.2">
    <property type="protein sequence ID" value="G29555.2:cds"/>
    <property type="gene ID" value="G29555"/>
</dbReference>
<feature type="domain" description="Ubiquitin-like" evidence="3">
    <location>
        <begin position="1"/>
        <end position="76"/>
    </location>
</feature>
<dbReference type="AlphaFoldDB" id="A0A8W8LQV5"/>
<evidence type="ECO:0000259" key="3">
    <source>
        <dbReference type="PROSITE" id="PS50053"/>
    </source>
</evidence>
<protein>
    <recommendedName>
        <fullName evidence="3">Ubiquitin-like domain-containing protein</fullName>
    </recommendedName>
</protein>
<evidence type="ECO:0000256" key="1">
    <source>
        <dbReference type="ARBA" id="ARBA00004514"/>
    </source>
</evidence>
<name>A0A8W8LQV5_MAGGI</name>
<dbReference type="SUPFAM" id="SSF54236">
    <property type="entry name" value="Ubiquitin-like"/>
    <property type="match status" value="1"/>
</dbReference>
<accession>A0A8W8LQV5</accession>
<dbReference type="Gene3D" id="3.10.20.90">
    <property type="entry name" value="Phosphatidylinositol 3-kinase Catalytic Subunit, Chain A, domain 1"/>
    <property type="match status" value="1"/>
</dbReference>
<evidence type="ECO:0000256" key="2">
    <source>
        <dbReference type="ARBA" id="ARBA00022490"/>
    </source>
</evidence>
<dbReference type="PANTHER" id="PTHR46555:SF1">
    <property type="entry name" value="UBIQUITIN-LIKE PROTEIN 4A"/>
    <property type="match status" value="1"/>
</dbReference>
<dbReference type="OrthoDB" id="417450at2759"/>
<dbReference type="InterPro" id="IPR047154">
    <property type="entry name" value="UBL4A-like"/>
</dbReference>
<sequence length="158" mass="17889">MHIYVKLFKGNDFQVAVSSGQTVQGLKEILAMQIAIPVEEQKLVFKGKALADDNRLSFYNVQEGDRLFLFTKKSDKAGTPSPGNVPKFAADLSCCTTTALWDKLRVFLQRHFTPQDVEKVLIEFQKDFNSRMQKLSLDDIERFAITKLRQTNGVAEVS</sequence>
<dbReference type="Proteomes" id="UP000005408">
    <property type="component" value="Unassembled WGS sequence"/>
</dbReference>
<dbReference type="SMART" id="SM00213">
    <property type="entry name" value="UBQ"/>
    <property type="match status" value="1"/>
</dbReference>
<dbReference type="OMA" id="SMDTSYM"/>
<dbReference type="Pfam" id="PF00240">
    <property type="entry name" value="ubiquitin"/>
    <property type="match status" value="1"/>
</dbReference>
<dbReference type="InterPro" id="IPR000626">
    <property type="entry name" value="Ubiquitin-like_dom"/>
</dbReference>
<dbReference type="Pfam" id="PF17840">
    <property type="entry name" value="Tugs"/>
    <property type="match status" value="1"/>
</dbReference>
<dbReference type="GO" id="GO:0006620">
    <property type="term" value="P:post-translational protein targeting to endoplasmic reticulum membrane"/>
    <property type="evidence" value="ECO:0007669"/>
    <property type="project" value="InterPro"/>
</dbReference>
<evidence type="ECO:0000313" key="5">
    <source>
        <dbReference type="Proteomes" id="UP000005408"/>
    </source>
</evidence>
<dbReference type="EnsemblMetazoa" id="G29555.1">
    <property type="protein sequence ID" value="G29555.1:cds"/>
    <property type="gene ID" value="G29555"/>
</dbReference>
<comment type="subcellular location">
    <subcellularLocation>
        <location evidence="1">Cytoplasm</location>
        <location evidence="1">Cytosol</location>
    </subcellularLocation>
</comment>
<dbReference type="GO" id="GO:0071818">
    <property type="term" value="C:BAT3 complex"/>
    <property type="evidence" value="ECO:0007669"/>
    <property type="project" value="TreeGrafter"/>
</dbReference>
<evidence type="ECO:0000313" key="4">
    <source>
        <dbReference type="EnsemblMetazoa" id="G29555.2:cds"/>
    </source>
</evidence>
<proteinExistence type="predicted"/>
<dbReference type="GO" id="GO:0071816">
    <property type="term" value="P:tail-anchored membrane protein insertion into ER membrane"/>
    <property type="evidence" value="ECO:0007669"/>
    <property type="project" value="TreeGrafter"/>
</dbReference>